<accession>A0A0K2TX37</accession>
<feature type="non-terminal residue" evidence="1">
    <location>
        <position position="51"/>
    </location>
</feature>
<reference evidence="1" key="1">
    <citation type="submission" date="2014-05" db="EMBL/GenBank/DDBJ databases">
        <authorList>
            <person name="Chronopoulou M."/>
        </authorList>
    </citation>
    <scope>NUCLEOTIDE SEQUENCE</scope>
    <source>
        <tissue evidence="1">Whole organism</tissue>
    </source>
</reference>
<sequence>MIQWSFSLLSTSSVSSYFSLSSSSFLRSVRSFFNSNVLFSSEISAMMSLFI</sequence>
<dbReference type="EMBL" id="HACA01013218">
    <property type="protein sequence ID" value="CDW30579.1"/>
    <property type="molecule type" value="Transcribed_RNA"/>
</dbReference>
<proteinExistence type="predicted"/>
<name>A0A0K2TX37_LEPSM</name>
<evidence type="ECO:0000313" key="1">
    <source>
        <dbReference type="EMBL" id="CDW30579.1"/>
    </source>
</evidence>
<dbReference type="AlphaFoldDB" id="A0A0K2TX37"/>
<organism evidence="1">
    <name type="scientific">Lepeophtheirus salmonis</name>
    <name type="common">Salmon louse</name>
    <name type="synonym">Caligus salmonis</name>
    <dbReference type="NCBI Taxonomy" id="72036"/>
    <lineage>
        <taxon>Eukaryota</taxon>
        <taxon>Metazoa</taxon>
        <taxon>Ecdysozoa</taxon>
        <taxon>Arthropoda</taxon>
        <taxon>Crustacea</taxon>
        <taxon>Multicrustacea</taxon>
        <taxon>Hexanauplia</taxon>
        <taxon>Copepoda</taxon>
        <taxon>Siphonostomatoida</taxon>
        <taxon>Caligidae</taxon>
        <taxon>Lepeophtheirus</taxon>
    </lineage>
</organism>
<protein>
    <submittedName>
        <fullName evidence="1">Uncharacterized protein</fullName>
    </submittedName>
</protein>